<sequence length="227" mass="24681">MCLSLFPFLSSVCVFGCRLPRACRAPRRARLFLATAAVWCWERARGLFLLRLRSPWGCFALPQPRGEGLADSPACLFGRLRRSRGVKCGAPTAAAPPRVAAERTRAARRTDGLTVGPTAGTVAAAAARAQALLISCGARRRMHASRSGHVFVFCPACLFVALPATRRRCWRPARRGARSPFAAFLTEARAAARWLPRPVGRAASPRALTNAWRTARPRRCSTVAVGF</sequence>
<keyword evidence="3" id="KW-1185">Reference proteome</keyword>
<organism evidence="2 3">
    <name type="scientific">Trypanosoma conorhini</name>
    <dbReference type="NCBI Taxonomy" id="83891"/>
    <lineage>
        <taxon>Eukaryota</taxon>
        <taxon>Discoba</taxon>
        <taxon>Euglenozoa</taxon>
        <taxon>Kinetoplastea</taxon>
        <taxon>Metakinetoplastina</taxon>
        <taxon>Trypanosomatida</taxon>
        <taxon>Trypanosomatidae</taxon>
        <taxon>Trypanosoma</taxon>
    </lineage>
</organism>
<protein>
    <submittedName>
        <fullName evidence="2">Uncharacterized protein</fullName>
    </submittedName>
</protein>
<comment type="caution">
    <text evidence="2">The sequence shown here is derived from an EMBL/GenBank/DDBJ whole genome shotgun (WGS) entry which is preliminary data.</text>
</comment>
<reference evidence="2 3" key="1">
    <citation type="journal article" date="2018" name="BMC Genomics">
        <title>Genomic comparison of Trypanosoma conorhini and Trypanosoma rangeli to Trypanosoma cruzi strains of high and low virulence.</title>
        <authorList>
            <person name="Bradwell K.R."/>
            <person name="Koparde V.N."/>
            <person name="Matveyev A.V."/>
            <person name="Serrano M.G."/>
            <person name="Alves J.M."/>
            <person name="Parikh H."/>
            <person name="Huang B."/>
            <person name="Lee V."/>
            <person name="Espinosa-Alvarez O."/>
            <person name="Ortiz P.A."/>
            <person name="Costa-Martins A.G."/>
            <person name="Teixeira M.M."/>
            <person name="Buck G.A."/>
        </authorList>
    </citation>
    <scope>NUCLEOTIDE SEQUENCE [LARGE SCALE GENOMIC DNA]</scope>
    <source>
        <strain evidence="2 3">025E</strain>
    </source>
</reference>
<evidence type="ECO:0000313" key="2">
    <source>
        <dbReference type="EMBL" id="RNF00573.1"/>
    </source>
</evidence>
<feature type="signal peptide" evidence="1">
    <location>
        <begin position="1"/>
        <end position="16"/>
    </location>
</feature>
<dbReference type="AlphaFoldDB" id="A0A3R7NCE9"/>
<keyword evidence="1" id="KW-0732">Signal</keyword>
<dbReference type="RefSeq" id="XP_029224273.1">
    <property type="nucleotide sequence ID" value="XM_029375680.1"/>
</dbReference>
<dbReference type="Proteomes" id="UP000284403">
    <property type="component" value="Unassembled WGS sequence"/>
</dbReference>
<proteinExistence type="predicted"/>
<feature type="chain" id="PRO_5018553259" evidence="1">
    <location>
        <begin position="17"/>
        <end position="227"/>
    </location>
</feature>
<evidence type="ECO:0000313" key="3">
    <source>
        <dbReference type="Proteomes" id="UP000284403"/>
    </source>
</evidence>
<evidence type="ECO:0000256" key="1">
    <source>
        <dbReference type="SAM" id="SignalP"/>
    </source>
</evidence>
<gene>
    <name evidence="2" type="ORF">Tco025E_08844</name>
</gene>
<dbReference type="EMBL" id="MKKU01000875">
    <property type="protein sequence ID" value="RNF00573.1"/>
    <property type="molecule type" value="Genomic_DNA"/>
</dbReference>
<accession>A0A3R7NCE9</accession>
<dbReference type="GeneID" id="40322455"/>
<name>A0A3R7NCE9_9TRYP</name>